<organism evidence="1">
    <name type="scientific">Octopus bimaculoides</name>
    <name type="common">California two-spotted octopus</name>
    <dbReference type="NCBI Taxonomy" id="37653"/>
    <lineage>
        <taxon>Eukaryota</taxon>
        <taxon>Metazoa</taxon>
        <taxon>Spiralia</taxon>
        <taxon>Lophotrochozoa</taxon>
        <taxon>Mollusca</taxon>
        <taxon>Cephalopoda</taxon>
        <taxon>Coleoidea</taxon>
        <taxon>Octopodiformes</taxon>
        <taxon>Octopoda</taxon>
        <taxon>Incirrata</taxon>
        <taxon>Octopodidae</taxon>
        <taxon>Octopus</taxon>
    </lineage>
</organism>
<protein>
    <submittedName>
        <fullName evidence="1">Uncharacterized protein</fullName>
    </submittedName>
</protein>
<name>A0A0L8HCZ7_OCTBM</name>
<accession>A0A0L8HCZ7</accession>
<sequence length="64" mass="7070">MVVGAPFNGWKLQDIKNGSQSPGPEKFVSYTLQKNVVFDLTDTPWSFGPSITRNANTANNKNKI</sequence>
<dbReference type="AlphaFoldDB" id="A0A0L8HCZ7"/>
<proteinExistence type="predicted"/>
<reference evidence="1" key="1">
    <citation type="submission" date="2015-07" db="EMBL/GenBank/DDBJ databases">
        <title>MeaNS - Measles Nucleotide Surveillance Program.</title>
        <authorList>
            <person name="Tran T."/>
            <person name="Druce J."/>
        </authorList>
    </citation>
    <scope>NUCLEOTIDE SEQUENCE</scope>
    <source>
        <strain evidence="1">UCB-OBI-ISO-001</strain>
        <tissue evidence="1">Gonad</tissue>
    </source>
</reference>
<gene>
    <name evidence="1" type="ORF">OCBIM_22017487mg</name>
</gene>
<dbReference type="EMBL" id="KQ418501">
    <property type="protein sequence ID" value="KOF87057.1"/>
    <property type="molecule type" value="Genomic_DNA"/>
</dbReference>
<evidence type="ECO:0000313" key="1">
    <source>
        <dbReference type="EMBL" id="KOF87057.1"/>
    </source>
</evidence>